<dbReference type="Proteomes" id="UP000693946">
    <property type="component" value="Linkage Group LG1"/>
</dbReference>
<accession>A0AAV6T5W6</accession>
<organism evidence="1 2">
    <name type="scientific">Solea senegalensis</name>
    <name type="common">Senegalese sole</name>
    <dbReference type="NCBI Taxonomy" id="28829"/>
    <lineage>
        <taxon>Eukaryota</taxon>
        <taxon>Metazoa</taxon>
        <taxon>Chordata</taxon>
        <taxon>Craniata</taxon>
        <taxon>Vertebrata</taxon>
        <taxon>Euteleostomi</taxon>
        <taxon>Actinopterygii</taxon>
        <taxon>Neopterygii</taxon>
        <taxon>Teleostei</taxon>
        <taxon>Neoteleostei</taxon>
        <taxon>Acanthomorphata</taxon>
        <taxon>Carangaria</taxon>
        <taxon>Pleuronectiformes</taxon>
        <taxon>Pleuronectoidei</taxon>
        <taxon>Soleidae</taxon>
        <taxon>Solea</taxon>
    </lineage>
</organism>
<dbReference type="AlphaFoldDB" id="A0AAV6T5W6"/>
<reference evidence="1 2" key="1">
    <citation type="journal article" date="2021" name="Sci. Rep.">
        <title>Chromosome anchoring in Senegalese sole (Solea senegalensis) reveals sex-associated markers and genome rearrangements in flatfish.</title>
        <authorList>
            <person name="Guerrero-Cozar I."/>
            <person name="Gomez-Garrido J."/>
            <person name="Berbel C."/>
            <person name="Martinez-Blanch J.F."/>
            <person name="Alioto T."/>
            <person name="Claros M.G."/>
            <person name="Gagnaire P.A."/>
            <person name="Manchado M."/>
        </authorList>
    </citation>
    <scope>NUCLEOTIDE SEQUENCE [LARGE SCALE GENOMIC DNA]</scope>
    <source>
        <strain evidence="1">Sse05_10M</strain>
    </source>
</reference>
<evidence type="ECO:0000313" key="1">
    <source>
        <dbReference type="EMBL" id="KAG7524556.1"/>
    </source>
</evidence>
<proteinExistence type="predicted"/>
<dbReference type="EMBL" id="JAGKHQ010000001">
    <property type="protein sequence ID" value="KAG7524556.1"/>
    <property type="molecule type" value="Genomic_DNA"/>
</dbReference>
<protein>
    <submittedName>
        <fullName evidence="1">Uncharacterized protein</fullName>
    </submittedName>
</protein>
<name>A0AAV6T5W6_SOLSE</name>
<sequence length="99" mass="11049">MNVSSSLSNTFQKRECLSVAWPSWFSSFSCCFMLQRLRLAEDLEYVNPGVAFMKQGQQGFPIVLLAKYVATCGANSSVLQCDSPGIRCRGGFWILVQLK</sequence>
<keyword evidence="2" id="KW-1185">Reference proteome</keyword>
<evidence type="ECO:0000313" key="2">
    <source>
        <dbReference type="Proteomes" id="UP000693946"/>
    </source>
</evidence>
<gene>
    <name evidence="1" type="ORF">JOB18_013820</name>
</gene>
<comment type="caution">
    <text evidence="1">The sequence shown here is derived from an EMBL/GenBank/DDBJ whole genome shotgun (WGS) entry which is preliminary data.</text>
</comment>